<evidence type="ECO:0000313" key="2">
    <source>
        <dbReference type="Proteomes" id="UP000571950"/>
    </source>
</evidence>
<accession>A0A7W6BR31</accession>
<dbReference type="AlphaFoldDB" id="A0A7W6BR31"/>
<dbReference type="Pfam" id="PF05159">
    <property type="entry name" value="Capsule_synth"/>
    <property type="match status" value="2"/>
</dbReference>
<comment type="caution">
    <text evidence="1">The sequence shown here is derived from an EMBL/GenBank/DDBJ whole genome shotgun (WGS) entry which is preliminary data.</text>
</comment>
<organism evidence="1 2">
    <name type="scientific">Sphingobium jiangsuense</name>
    <dbReference type="NCBI Taxonomy" id="870476"/>
    <lineage>
        <taxon>Bacteria</taxon>
        <taxon>Pseudomonadati</taxon>
        <taxon>Pseudomonadota</taxon>
        <taxon>Alphaproteobacteria</taxon>
        <taxon>Sphingomonadales</taxon>
        <taxon>Sphingomonadaceae</taxon>
        <taxon>Sphingobium</taxon>
    </lineage>
</organism>
<name>A0A7W6BR31_9SPHN</name>
<dbReference type="InterPro" id="IPR007833">
    <property type="entry name" value="Capsule_polysaccharide_synth"/>
</dbReference>
<sequence length="369" mass="41347">MTAPRPRRLICVGFRRWKQYNLAPILRSQADELIFVPHAKAARRLAPTPADAIGWWSCEPPEGVAELAGTSGAMTIRIEDGFLRSVGLGSDLIPPLSLVLDRTGIYFDPRQPSDLETILATADFSEEELERARAVRAFIVEHGLTKYNLEPRQQPDWATQGRKVVLVTGQVEDDASIRFGCSDVRTNHGLLRAAREGDPDAYIIYKPHPDVMSGNRNGRMTLADARQWADHIETDLSVISCIEACDELHCMTSLAGFDALLRGKRVVTYGQPFYVGWGLTEDRAERTAALARRRRVLSLDQIVAGTLIRYPLYWSPETGRVSDCEQVMRKLAQTRDLLERTGDLSKLRSGFLRRQGRKAKLLIKAHLSA</sequence>
<dbReference type="RefSeq" id="WP_188071807.1">
    <property type="nucleotide sequence ID" value="NZ_BSPS01000019.1"/>
</dbReference>
<reference evidence="1 2" key="1">
    <citation type="submission" date="2020-08" db="EMBL/GenBank/DDBJ databases">
        <title>Genomic Encyclopedia of Type Strains, Phase IV (KMG-IV): sequencing the most valuable type-strain genomes for metagenomic binning, comparative biology and taxonomic classification.</title>
        <authorList>
            <person name="Goeker M."/>
        </authorList>
    </citation>
    <scope>NUCLEOTIDE SEQUENCE [LARGE SCALE GENOMIC DNA]</scope>
    <source>
        <strain evidence="1 2">DSM 26189</strain>
    </source>
</reference>
<dbReference type="EMBL" id="JACIDT010000006">
    <property type="protein sequence ID" value="MBB3926259.1"/>
    <property type="molecule type" value="Genomic_DNA"/>
</dbReference>
<dbReference type="GO" id="GO:0015774">
    <property type="term" value="P:polysaccharide transport"/>
    <property type="evidence" value="ECO:0007669"/>
    <property type="project" value="InterPro"/>
</dbReference>
<protein>
    <submittedName>
        <fullName evidence="1">Capsule polysaccharide export protein KpsC/LpsZ</fullName>
    </submittedName>
</protein>
<dbReference type="CDD" id="cd16439">
    <property type="entry name" value="beta_Kdo_transferase_KpsC_2"/>
    <property type="match status" value="1"/>
</dbReference>
<dbReference type="GO" id="GO:0000271">
    <property type="term" value="P:polysaccharide biosynthetic process"/>
    <property type="evidence" value="ECO:0007669"/>
    <property type="project" value="InterPro"/>
</dbReference>
<evidence type="ECO:0000313" key="1">
    <source>
        <dbReference type="EMBL" id="MBB3926259.1"/>
    </source>
</evidence>
<keyword evidence="2" id="KW-1185">Reference proteome</keyword>
<gene>
    <name evidence="1" type="ORF">GGR43_001976</name>
</gene>
<proteinExistence type="predicted"/>
<dbReference type="Proteomes" id="UP000571950">
    <property type="component" value="Unassembled WGS sequence"/>
</dbReference>